<comment type="subcellular location">
    <subcellularLocation>
        <location evidence="1">Nucleus</location>
        <location evidence="1">Nucleolus</location>
    </subcellularLocation>
</comment>
<dbReference type="GO" id="GO:0005829">
    <property type="term" value="C:cytosol"/>
    <property type="evidence" value="ECO:0007669"/>
    <property type="project" value="TreeGrafter"/>
</dbReference>
<dbReference type="CTD" id="136024850"/>
<dbReference type="PROSITE" id="PS51194">
    <property type="entry name" value="HELICASE_CTER"/>
    <property type="match status" value="1"/>
</dbReference>
<dbReference type="InterPro" id="IPR011545">
    <property type="entry name" value="DEAD/DEAH_box_helicase_dom"/>
</dbReference>
<evidence type="ECO:0000313" key="18">
    <source>
        <dbReference type="Proteomes" id="UP000515160"/>
    </source>
</evidence>
<name>A0A6P8XU88_DROAB</name>
<dbReference type="AlphaFoldDB" id="A0A6P8XU88"/>
<evidence type="ECO:0000259" key="16">
    <source>
        <dbReference type="PROSITE" id="PS51194"/>
    </source>
</evidence>
<organism evidence="18 19">
    <name type="scientific">Drosophila albomicans</name>
    <name type="common">Fruit fly</name>
    <dbReference type="NCBI Taxonomy" id="7291"/>
    <lineage>
        <taxon>Eukaryota</taxon>
        <taxon>Metazoa</taxon>
        <taxon>Ecdysozoa</taxon>
        <taxon>Arthropoda</taxon>
        <taxon>Hexapoda</taxon>
        <taxon>Insecta</taxon>
        <taxon>Pterygota</taxon>
        <taxon>Neoptera</taxon>
        <taxon>Endopterygota</taxon>
        <taxon>Diptera</taxon>
        <taxon>Brachycera</taxon>
        <taxon>Muscomorpha</taxon>
        <taxon>Ephydroidea</taxon>
        <taxon>Drosophilidae</taxon>
        <taxon>Drosophila</taxon>
    </lineage>
</organism>
<keyword evidence="8" id="KW-0067">ATP-binding</keyword>
<evidence type="ECO:0000256" key="4">
    <source>
        <dbReference type="ARBA" id="ARBA00022552"/>
    </source>
</evidence>
<keyword evidence="5" id="KW-0547">Nucleotide-binding</keyword>
<evidence type="ECO:0000256" key="2">
    <source>
        <dbReference type="ARBA" id="ARBA00012552"/>
    </source>
</evidence>
<dbReference type="CDD" id="cd17961">
    <property type="entry name" value="DEADc_DDX56"/>
    <property type="match status" value="1"/>
</dbReference>
<dbReference type="SUPFAM" id="SSF52540">
    <property type="entry name" value="P-loop containing nucleoside triphosphate hydrolases"/>
    <property type="match status" value="2"/>
</dbReference>
<evidence type="ECO:0000313" key="19">
    <source>
        <dbReference type="RefSeq" id="XP_034114895.1"/>
    </source>
</evidence>
<dbReference type="Pfam" id="PF00271">
    <property type="entry name" value="Helicase_C"/>
    <property type="match status" value="2"/>
</dbReference>
<dbReference type="Pfam" id="PF00270">
    <property type="entry name" value="DEAD"/>
    <property type="match status" value="1"/>
</dbReference>
<dbReference type="OrthoDB" id="1191041at2759"/>
<dbReference type="Gene3D" id="3.40.50.300">
    <property type="entry name" value="P-loop containing nucleotide triphosphate hydrolases"/>
    <property type="match status" value="2"/>
</dbReference>
<protein>
    <recommendedName>
        <fullName evidence="2">RNA helicase</fullName>
        <ecNumber evidence="2">3.6.4.13</ecNumber>
    </recommendedName>
</protein>
<keyword evidence="10" id="KW-0539">Nucleus</keyword>
<dbReference type="InterPro" id="IPR001650">
    <property type="entry name" value="Helicase_C-like"/>
</dbReference>
<dbReference type="PROSITE" id="PS51192">
    <property type="entry name" value="HELICASE_ATP_BIND_1"/>
    <property type="match status" value="1"/>
</dbReference>
<proteinExistence type="inferred from homology"/>
<evidence type="ECO:0000259" key="15">
    <source>
        <dbReference type="PROSITE" id="PS51192"/>
    </source>
</evidence>
<evidence type="ECO:0000256" key="13">
    <source>
        <dbReference type="PROSITE-ProRule" id="PRU00552"/>
    </source>
</evidence>
<gene>
    <name evidence="19" type="primary">LOC117574947</name>
</gene>
<dbReference type="SMART" id="SM00487">
    <property type="entry name" value="DEXDc"/>
    <property type="match status" value="1"/>
</dbReference>
<dbReference type="GO" id="GO:0005730">
    <property type="term" value="C:nucleolus"/>
    <property type="evidence" value="ECO:0007669"/>
    <property type="project" value="UniProtKB-SubCell"/>
</dbReference>
<dbReference type="Proteomes" id="UP000515160">
    <property type="component" value="Chromosome X"/>
</dbReference>
<comment type="catalytic activity">
    <reaction evidence="12">
        <text>ATP + H2O = ADP + phosphate + H(+)</text>
        <dbReference type="Rhea" id="RHEA:13065"/>
        <dbReference type="ChEBI" id="CHEBI:15377"/>
        <dbReference type="ChEBI" id="CHEBI:15378"/>
        <dbReference type="ChEBI" id="CHEBI:30616"/>
        <dbReference type="ChEBI" id="CHEBI:43474"/>
        <dbReference type="ChEBI" id="CHEBI:456216"/>
        <dbReference type="EC" id="3.6.4.13"/>
    </reaction>
</comment>
<dbReference type="SMART" id="SM00490">
    <property type="entry name" value="HELICc"/>
    <property type="match status" value="1"/>
</dbReference>
<dbReference type="EC" id="3.6.4.13" evidence="2"/>
<evidence type="ECO:0000256" key="12">
    <source>
        <dbReference type="ARBA" id="ARBA00047984"/>
    </source>
</evidence>
<feature type="domain" description="Helicase C-terminal" evidence="16">
    <location>
        <begin position="251"/>
        <end position="423"/>
    </location>
</feature>
<sequence>MSSTQQKTLQFHELELDQRILKAIAALGWSQPTLIQSTAIPLLLEGKDVVVRARTGSGKTAAYALPLIQKILNSKLNASEQCVSALVLAPTKELCRQSRQVIEQLAESCGKVVRVADIAGSTNDVATQRHALAERPDIVISTPAKILAHAEAGKNVVDLRHIETLVVDEADLIFAFGYEQDFKRLIKHLPAIYQAVLVSATISDDVVRMKGLCLHDAITLKLEEPDLVSLEQLTHQRILAEENDKPAILVALLKLTLIQGKSIIFVNNVDRCYKVRLFLEQFGIRVCVLNSELPANIRIHTISQFNRGSYDIIIASDEHMLEKPGGSNKRKANAKSKSKKGDIESSASRGIDFQGVNNVINFDFPCDVTSYIHRAGRTARGNNKGSVLSFVSVKELPLNEAVEQKLRRCFARETLPKWDDAPAKSKPIANPNAEETTLSKADTKLVEQLRRNYVERPKKADSNDMIKLYQFKLEEVEAFRYRAQDCWRAATRVAVHDTRLKEIKTEILNSEKLKGFFEENKRDLQALRHDKPTRTIKQQSHLSHVPDYILPKALKRVAVNPRPTGAGSSAKQPRMSAGKAAFQRQSNDPLMVSEVDYGKRRNFTQRKKKTK</sequence>
<evidence type="ECO:0000256" key="5">
    <source>
        <dbReference type="ARBA" id="ARBA00022741"/>
    </source>
</evidence>
<dbReference type="InterPro" id="IPR027417">
    <property type="entry name" value="P-loop_NTPase"/>
</dbReference>
<evidence type="ECO:0000256" key="10">
    <source>
        <dbReference type="ARBA" id="ARBA00023242"/>
    </source>
</evidence>
<keyword evidence="9" id="KW-0694">RNA-binding</keyword>
<evidence type="ECO:0000256" key="14">
    <source>
        <dbReference type="SAM" id="MobiDB-lite"/>
    </source>
</evidence>
<dbReference type="GO" id="GO:0016787">
    <property type="term" value="F:hydrolase activity"/>
    <property type="evidence" value="ECO:0007669"/>
    <property type="project" value="UniProtKB-KW"/>
</dbReference>
<feature type="compositionally biased region" description="Basic residues" evidence="14">
    <location>
        <begin position="328"/>
        <end position="338"/>
    </location>
</feature>
<dbReference type="FunFam" id="3.40.50.300:FF:001046">
    <property type="entry name" value="Probable ATP-dependent RNA helicase ddx56"/>
    <property type="match status" value="1"/>
</dbReference>
<keyword evidence="3" id="KW-0690">Ribosome biogenesis</keyword>
<evidence type="ECO:0000256" key="6">
    <source>
        <dbReference type="ARBA" id="ARBA00022801"/>
    </source>
</evidence>
<feature type="region of interest" description="Disordered" evidence="14">
    <location>
        <begin position="323"/>
        <end position="345"/>
    </location>
</feature>
<evidence type="ECO:0000256" key="3">
    <source>
        <dbReference type="ARBA" id="ARBA00022517"/>
    </source>
</evidence>
<evidence type="ECO:0000256" key="9">
    <source>
        <dbReference type="ARBA" id="ARBA00022884"/>
    </source>
</evidence>
<dbReference type="GO" id="GO:0006364">
    <property type="term" value="P:rRNA processing"/>
    <property type="evidence" value="ECO:0007669"/>
    <property type="project" value="UniProtKB-KW"/>
</dbReference>
<dbReference type="InterPro" id="IPR014014">
    <property type="entry name" value="RNA_helicase_DEAD_Q_motif"/>
</dbReference>
<dbReference type="PANTHER" id="PTHR47959:SF21">
    <property type="entry name" value="DEAD-BOX HELICASE 56"/>
    <property type="match status" value="1"/>
</dbReference>
<dbReference type="InterPro" id="IPR050079">
    <property type="entry name" value="DEAD_box_RNA_helicase"/>
</dbReference>
<dbReference type="CDD" id="cd18787">
    <property type="entry name" value="SF2_C_DEAD"/>
    <property type="match status" value="1"/>
</dbReference>
<keyword evidence="7 19" id="KW-0347">Helicase</keyword>
<dbReference type="GO" id="GO:0003723">
    <property type="term" value="F:RNA binding"/>
    <property type="evidence" value="ECO:0007669"/>
    <property type="project" value="UniProtKB-KW"/>
</dbReference>
<evidence type="ECO:0000259" key="17">
    <source>
        <dbReference type="PROSITE" id="PS51195"/>
    </source>
</evidence>
<evidence type="ECO:0000256" key="11">
    <source>
        <dbReference type="ARBA" id="ARBA00038041"/>
    </source>
</evidence>
<dbReference type="PROSITE" id="PS51195">
    <property type="entry name" value="Q_MOTIF"/>
    <property type="match status" value="1"/>
</dbReference>
<keyword evidence="18" id="KW-1185">Reference proteome</keyword>
<feature type="region of interest" description="Disordered" evidence="14">
    <location>
        <begin position="560"/>
        <end position="611"/>
    </location>
</feature>
<keyword evidence="6" id="KW-0378">Hydrolase</keyword>
<dbReference type="GO" id="GO:0005524">
    <property type="term" value="F:ATP binding"/>
    <property type="evidence" value="ECO:0007669"/>
    <property type="project" value="UniProtKB-KW"/>
</dbReference>
<comment type="similarity">
    <text evidence="11">Belongs to the DEAD box helicase family. DDX56/DBP9 subfamily.</text>
</comment>
<reference evidence="19" key="1">
    <citation type="submission" date="2025-08" db="UniProtKB">
        <authorList>
            <consortium name="RefSeq"/>
        </authorList>
    </citation>
    <scope>IDENTIFICATION</scope>
    <source>
        <strain evidence="19">15112-1751.03</strain>
        <tissue evidence="19">Whole Adult</tissue>
    </source>
</reference>
<dbReference type="PANTHER" id="PTHR47959">
    <property type="entry name" value="ATP-DEPENDENT RNA HELICASE RHLE-RELATED"/>
    <property type="match status" value="1"/>
</dbReference>
<feature type="domain" description="Helicase ATP-binding" evidence="15">
    <location>
        <begin position="40"/>
        <end position="220"/>
    </location>
</feature>
<dbReference type="GeneID" id="117574947"/>
<feature type="short sequence motif" description="Q motif" evidence="13">
    <location>
        <begin position="9"/>
        <end position="37"/>
    </location>
</feature>
<feature type="domain" description="DEAD-box RNA helicase Q" evidence="17">
    <location>
        <begin position="9"/>
        <end position="37"/>
    </location>
</feature>
<keyword evidence="4" id="KW-0698">rRNA processing</keyword>
<evidence type="ECO:0000256" key="7">
    <source>
        <dbReference type="ARBA" id="ARBA00022806"/>
    </source>
</evidence>
<evidence type="ECO:0000256" key="1">
    <source>
        <dbReference type="ARBA" id="ARBA00004604"/>
    </source>
</evidence>
<dbReference type="RefSeq" id="XP_034114895.1">
    <property type="nucleotide sequence ID" value="XM_034259004.2"/>
</dbReference>
<evidence type="ECO:0000256" key="8">
    <source>
        <dbReference type="ARBA" id="ARBA00022840"/>
    </source>
</evidence>
<dbReference type="GO" id="GO:0003724">
    <property type="term" value="F:RNA helicase activity"/>
    <property type="evidence" value="ECO:0007669"/>
    <property type="project" value="UniProtKB-EC"/>
</dbReference>
<dbReference type="InterPro" id="IPR014001">
    <property type="entry name" value="Helicase_ATP-bd"/>
</dbReference>
<feature type="compositionally biased region" description="Basic residues" evidence="14">
    <location>
        <begin position="600"/>
        <end position="611"/>
    </location>
</feature>
<accession>A0A6P8XU88</accession>